<dbReference type="GO" id="GO:0005886">
    <property type="term" value="C:plasma membrane"/>
    <property type="evidence" value="ECO:0007669"/>
    <property type="project" value="UniProtKB-SubCell"/>
</dbReference>
<feature type="transmembrane region" description="Helical" evidence="10">
    <location>
        <begin position="209"/>
        <end position="230"/>
    </location>
</feature>
<dbReference type="CDD" id="cd06582">
    <property type="entry name" value="TM_PBP1_LivH_like"/>
    <property type="match status" value="1"/>
</dbReference>
<evidence type="ECO:0000256" key="2">
    <source>
        <dbReference type="ARBA" id="ARBA00022448"/>
    </source>
</evidence>
<accession>A0A3Q9UI96</accession>
<feature type="transmembrane region" description="Helical" evidence="10">
    <location>
        <begin position="300"/>
        <end position="319"/>
    </location>
</feature>
<feature type="transmembrane region" description="Helical" evidence="10">
    <location>
        <begin position="415"/>
        <end position="433"/>
    </location>
</feature>
<feature type="region of interest" description="Disordered" evidence="9">
    <location>
        <begin position="167"/>
        <end position="195"/>
    </location>
</feature>
<keyword evidence="7 10" id="KW-0472">Membrane</keyword>
<evidence type="ECO:0000256" key="9">
    <source>
        <dbReference type="SAM" id="MobiDB-lite"/>
    </source>
</evidence>
<dbReference type="Pfam" id="PF02653">
    <property type="entry name" value="BPD_transp_2"/>
    <property type="match status" value="1"/>
</dbReference>
<feature type="transmembrane region" description="Helical" evidence="10">
    <location>
        <begin position="237"/>
        <end position="254"/>
    </location>
</feature>
<evidence type="ECO:0000256" key="8">
    <source>
        <dbReference type="ARBA" id="ARBA00037998"/>
    </source>
</evidence>
<keyword evidence="4 10" id="KW-0812">Transmembrane</keyword>
<reference evidence="12" key="1">
    <citation type="submission" date="2017-12" db="EMBL/GenBank/DDBJ databases">
        <title>Whole genome sequencing of Acidipropionibacterium jensenii strains JS279 and JS280.</title>
        <authorList>
            <person name="Deptula P."/>
            <person name="Laine P."/>
            <person name="Smolander O.-P."/>
            <person name="Paulin L."/>
            <person name="Auvinen P."/>
            <person name="Varmanen P."/>
        </authorList>
    </citation>
    <scope>NUCLEOTIDE SEQUENCE [LARGE SCALE GENOMIC DNA]</scope>
    <source>
        <strain evidence="12">JS280</strain>
    </source>
</reference>
<proteinExistence type="inferred from homology"/>
<dbReference type="InterPro" id="IPR008964">
    <property type="entry name" value="Invasin/intimin_cell_adhesion"/>
</dbReference>
<dbReference type="InterPro" id="IPR052157">
    <property type="entry name" value="BCAA_transport_permease"/>
</dbReference>
<keyword evidence="6 10" id="KW-1133">Transmembrane helix</keyword>
<dbReference type="InterPro" id="IPR013783">
    <property type="entry name" value="Ig-like_fold"/>
</dbReference>
<dbReference type="SUPFAM" id="SSF49373">
    <property type="entry name" value="Invasin/intimin cell-adhesion fragments"/>
    <property type="match status" value="1"/>
</dbReference>
<comment type="subcellular location">
    <subcellularLocation>
        <location evidence="1">Cell membrane</location>
        <topology evidence="1">Multi-pass membrane protein</topology>
    </subcellularLocation>
</comment>
<dbReference type="PANTHER" id="PTHR11795">
    <property type="entry name" value="BRANCHED-CHAIN AMINO ACID TRANSPORT SYSTEM PERMEASE PROTEIN LIVH"/>
    <property type="match status" value="1"/>
</dbReference>
<evidence type="ECO:0000256" key="10">
    <source>
        <dbReference type="SAM" id="Phobius"/>
    </source>
</evidence>
<dbReference type="PANTHER" id="PTHR11795:SF445">
    <property type="entry name" value="AMINO ACID ABC TRANSPORTER PERMEASE PROTEIN"/>
    <property type="match status" value="1"/>
</dbReference>
<dbReference type="EMBL" id="CP025570">
    <property type="protein sequence ID" value="AZZ38808.1"/>
    <property type="molecule type" value="Genomic_DNA"/>
</dbReference>
<dbReference type="InterPro" id="IPR001851">
    <property type="entry name" value="ABC_transp_permease"/>
</dbReference>
<name>A0A3Q9UI96_9ACTN</name>
<dbReference type="AlphaFoldDB" id="A0A3Q9UI96"/>
<feature type="compositionally biased region" description="Low complexity" evidence="9">
    <location>
        <begin position="167"/>
        <end position="182"/>
    </location>
</feature>
<evidence type="ECO:0000256" key="3">
    <source>
        <dbReference type="ARBA" id="ARBA00022475"/>
    </source>
</evidence>
<evidence type="ECO:0000313" key="12">
    <source>
        <dbReference type="Proteomes" id="UP000285875"/>
    </source>
</evidence>
<dbReference type="Proteomes" id="UP000285875">
    <property type="component" value="Chromosome"/>
</dbReference>
<feature type="region of interest" description="Disordered" evidence="9">
    <location>
        <begin position="1"/>
        <end position="26"/>
    </location>
</feature>
<evidence type="ECO:0000256" key="4">
    <source>
        <dbReference type="ARBA" id="ARBA00022692"/>
    </source>
</evidence>
<feature type="transmembrane region" description="Helical" evidence="10">
    <location>
        <begin position="389"/>
        <end position="409"/>
    </location>
</feature>
<dbReference type="GO" id="GO:0006865">
    <property type="term" value="P:amino acid transport"/>
    <property type="evidence" value="ECO:0007669"/>
    <property type="project" value="UniProtKB-KW"/>
</dbReference>
<feature type="transmembrane region" description="Helical" evidence="10">
    <location>
        <begin position="260"/>
        <end position="279"/>
    </location>
</feature>
<feature type="transmembrane region" description="Helical" evidence="10">
    <location>
        <begin position="466"/>
        <end position="485"/>
    </location>
</feature>
<keyword evidence="5" id="KW-0029">Amino-acid transport</keyword>
<evidence type="ECO:0000256" key="5">
    <source>
        <dbReference type="ARBA" id="ARBA00022970"/>
    </source>
</evidence>
<evidence type="ECO:0000256" key="6">
    <source>
        <dbReference type="ARBA" id="ARBA00022989"/>
    </source>
</evidence>
<evidence type="ECO:0000256" key="1">
    <source>
        <dbReference type="ARBA" id="ARBA00004651"/>
    </source>
</evidence>
<keyword evidence="2" id="KW-0813">Transport</keyword>
<evidence type="ECO:0000313" key="11">
    <source>
        <dbReference type="EMBL" id="AZZ38808.1"/>
    </source>
</evidence>
<comment type="similarity">
    <text evidence="8">Belongs to the binding-protein-dependent transport system permease family. LivHM subfamily.</text>
</comment>
<dbReference type="Gene3D" id="2.60.40.10">
    <property type="entry name" value="Immunoglobulins"/>
    <property type="match status" value="1"/>
</dbReference>
<protein>
    <submittedName>
        <fullName evidence="11">Branched-chain amino acid ABC transporter permease</fullName>
    </submittedName>
</protein>
<dbReference type="KEGG" id="aji:C0Z10_02545"/>
<dbReference type="GO" id="GO:0005975">
    <property type="term" value="P:carbohydrate metabolic process"/>
    <property type="evidence" value="ECO:0007669"/>
    <property type="project" value="UniProtKB-ARBA"/>
</dbReference>
<organism evidence="11 12">
    <name type="scientific">Acidipropionibacterium jensenii</name>
    <dbReference type="NCBI Taxonomy" id="1749"/>
    <lineage>
        <taxon>Bacteria</taxon>
        <taxon>Bacillati</taxon>
        <taxon>Actinomycetota</taxon>
        <taxon>Actinomycetes</taxon>
        <taxon>Propionibacteriales</taxon>
        <taxon>Propionibacteriaceae</taxon>
        <taxon>Acidipropionibacterium</taxon>
    </lineage>
</organism>
<sequence>MRPGRRRGSPGTPQRAGDTGGKRVRPAHPAIIRTSYGGRLWRLGLALLAFLALFGTLQAQNAPGAHAAGVQLIVTVADDSGKPVAKVGLTVADAAGKLIKGTTDAQGKATVDLTASGRYGVYFDVATLPKGVGPAANPTVRATTGNISPQFTAISLSASGVRTAVTPTPLATAPSSASTPGATAGGSGSGSSGGSSGGTSFIDQLTPKIATGLTFGLLLGLASIGLSLIYSTTRLNNFAHGELVTFGAFMAYMIAGQWGLNGWIAILGALVLGGCFGYLQDISLWRPLRKRRLGMMQIMIVSIGLSLALRYIFAFIWGPDRLSIPADNDPVVSFGPVNLRYWDVVGSIIAIVLLVLVALFFSFTRIGKATRAVADNKALAAATGINVELIIRIVWVGGGALAGVAGALIGYYQTLQWNAGALILLLLFASVTLGGLGTTWGALVGAIIIGLAMDVSTMWVPTSLKYVVAMLIMIVVLLVRPQGLLGRKQRIG</sequence>
<feature type="transmembrane region" description="Helical" evidence="10">
    <location>
        <begin position="339"/>
        <end position="361"/>
    </location>
</feature>
<keyword evidence="3" id="KW-1003">Cell membrane</keyword>
<dbReference type="GO" id="GO:0022857">
    <property type="term" value="F:transmembrane transporter activity"/>
    <property type="evidence" value="ECO:0007669"/>
    <property type="project" value="InterPro"/>
</dbReference>
<evidence type="ECO:0000256" key="7">
    <source>
        <dbReference type="ARBA" id="ARBA00023136"/>
    </source>
</evidence>
<feature type="compositionally biased region" description="Gly residues" evidence="9">
    <location>
        <begin position="183"/>
        <end position="195"/>
    </location>
</feature>
<gene>
    <name evidence="11" type="ORF">C0Z10_02545</name>
</gene>